<proteinExistence type="predicted"/>
<keyword evidence="2" id="KW-1185">Reference proteome</keyword>
<reference evidence="1" key="2">
    <citation type="submission" date="2025-09" db="UniProtKB">
        <authorList>
            <consortium name="Ensembl"/>
        </authorList>
    </citation>
    <scope>IDENTIFICATION</scope>
</reference>
<evidence type="ECO:0000313" key="1">
    <source>
        <dbReference type="Ensembl" id="ENSPTEP00000016286.1"/>
    </source>
</evidence>
<dbReference type="AlphaFoldDB" id="A0A8C9H8D3"/>
<name>A0A8C9H8D3_9PRIM</name>
<sequence length="53" mass="6400">TGEDDHLWEKEKATSLQERTNRNRLANFGPYPIGRSMMGWIEVEMTWECSWRR</sequence>
<reference evidence="1" key="1">
    <citation type="submission" date="2025-08" db="UniProtKB">
        <authorList>
            <consortium name="Ensembl"/>
        </authorList>
    </citation>
    <scope>IDENTIFICATION</scope>
</reference>
<protein>
    <submittedName>
        <fullName evidence="1">Uncharacterized protein</fullName>
    </submittedName>
</protein>
<organism evidence="1 2">
    <name type="scientific">Piliocolobus tephrosceles</name>
    <name type="common">Ugandan red Colobus</name>
    <dbReference type="NCBI Taxonomy" id="591936"/>
    <lineage>
        <taxon>Eukaryota</taxon>
        <taxon>Metazoa</taxon>
        <taxon>Chordata</taxon>
        <taxon>Craniata</taxon>
        <taxon>Vertebrata</taxon>
        <taxon>Euteleostomi</taxon>
        <taxon>Mammalia</taxon>
        <taxon>Eutheria</taxon>
        <taxon>Euarchontoglires</taxon>
        <taxon>Primates</taxon>
        <taxon>Haplorrhini</taxon>
        <taxon>Catarrhini</taxon>
        <taxon>Cercopithecidae</taxon>
        <taxon>Colobinae</taxon>
        <taxon>Piliocolobus</taxon>
    </lineage>
</organism>
<evidence type="ECO:0000313" key="2">
    <source>
        <dbReference type="Proteomes" id="UP000694416"/>
    </source>
</evidence>
<dbReference type="Proteomes" id="UP000694416">
    <property type="component" value="Unplaced"/>
</dbReference>
<accession>A0A8C9H8D3</accession>
<dbReference type="Ensembl" id="ENSPTET00000024186.1">
    <property type="protein sequence ID" value="ENSPTEP00000016286.1"/>
    <property type="gene ID" value="ENSPTEG00000017917.1"/>
</dbReference>